<keyword evidence="4" id="KW-1185">Reference proteome</keyword>
<dbReference type="Gene3D" id="1.20.58.340">
    <property type="entry name" value="Magnesium transport protein CorA, transmembrane region"/>
    <property type="match status" value="1"/>
</dbReference>
<evidence type="ECO:0000313" key="4">
    <source>
        <dbReference type="Proteomes" id="UP000193144"/>
    </source>
</evidence>
<feature type="transmembrane region" description="Helical" evidence="2">
    <location>
        <begin position="678"/>
        <end position="696"/>
    </location>
</feature>
<feature type="compositionally biased region" description="Basic and acidic residues" evidence="1">
    <location>
        <begin position="327"/>
        <end position="336"/>
    </location>
</feature>
<dbReference type="STRING" id="1231657.A0A1Y1ZRL4"/>
<feature type="compositionally biased region" description="Polar residues" evidence="1">
    <location>
        <begin position="82"/>
        <end position="96"/>
    </location>
</feature>
<feature type="transmembrane region" description="Helical" evidence="2">
    <location>
        <begin position="1002"/>
        <end position="1021"/>
    </location>
</feature>
<feature type="transmembrane region" description="Helical" evidence="2">
    <location>
        <begin position="826"/>
        <end position="846"/>
    </location>
</feature>
<gene>
    <name evidence="3" type="ORF">BCR34DRAFT_285402</name>
</gene>
<feature type="compositionally biased region" description="Basic residues" evidence="1">
    <location>
        <begin position="442"/>
        <end position="460"/>
    </location>
</feature>
<keyword evidence="2" id="KW-1133">Transmembrane helix</keyword>
<keyword evidence="2" id="KW-0812">Transmembrane</keyword>
<feature type="transmembrane region" description="Helical" evidence="2">
    <location>
        <begin position="776"/>
        <end position="795"/>
    </location>
</feature>
<evidence type="ECO:0000313" key="3">
    <source>
        <dbReference type="EMBL" id="ORY12844.1"/>
    </source>
</evidence>
<reference evidence="3 4" key="1">
    <citation type="submission" date="2016-07" db="EMBL/GenBank/DDBJ databases">
        <title>Pervasive Adenine N6-methylation of Active Genes in Fungi.</title>
        <authorList>
            <consortium name="DOE Joint Genome Institute"/>
            <person name="Mondo S.J."/>
            <person name="Dannebaum R.O."/>
            <person name="Kuo R.C."/>
            <person name="Labutti K."/>
            <person name="Haridas S."/>
            <person name="Kuo A."/>
            <person name="Salamov A."/>
            <person name="Ahrendt S.R."/>
            <person name="Lipzen A."/>
            <person name="Sullivan W."/>
            <person name="Andreopoulos W.B."/>
            <person name="Clum A."/>
            <person name="Lindquist E."/>
            <person name="Daum C."/>
            <person name="Ramamoorthy G.K."/>
            <person name="Gryganskyi A."/>
            <person name="Culley D."/>
            <person name="Magnuson J.K."/>
            <person name="James T.Y."/>
            <person name="O'Malley M.A."/>
            <person name="Stajich J.E."/>
            <person name="Spatafora J.W."/>
            <person name="Visel A."/>
            <person name="Grigoriev I.V."/>
        </authorList>
    </citation>
    <scope>NUCLEOTIDE SEQUENCE [LARGE SCALE GENOMIC DNA]</scope>
    <source>
        <strain evidence="3 4">CBS 115471</strain>
    </source>
</reference>
<proteinExistence type="predicted"/>
<comment type="caution">
    <text evidence="3">The sequence shown here is derived from an EMBL/GenBank/DDBJ whole genome shotgun (WGS) entry which is preliminary data.</text>
</comment>
<protein>
    <submittedName>
        <fullName evidence="3">Uncharacterized protein</fullName>
    </submittedName>
</protein>
<name>A0A1Y1ZRL4_9PLEO</name>
<feature type="transmembrane region" description="Helical" evidence="2">
    <location>
        <begin position="852"/>
        <end position="872"/>
    </location>
</feature>
<feature type="transmembrane region" description="Helical" evidence="2">
    <location>
        <begin position="946"/>
        <end position="964"/>
    </location>
</feature>
<feature type="region of interest" description="Disordered" evidence="1">
    <location>
        <begin position="299"/>
        <end position="336"/>
    </location>
</feature>
<feature type="compositionally biased region" description="Polar residues" evidence="1">
    <location>
        <begin position="63"/>
        <end position="73"/>
    </location>
</feature>
<organism evidence="3 4">
    <name type="scientific">Clohesyomyces aquaticus</name>
    <dbReference type="NCBI Taxonomy" id="1231657"/>
    <lineage>
        <taxon>Eukaryota</taxon>
        <taxon>Fungi</taxon>
        <taxon>Dikarya</taxon>
        <taxon>Ascomycota</taxon>
        <taxon>Pezizomycotina</taxon>
        <taxon>Dothideomycetes</taxon>
        <taxon>Pleosporomycetidae</taxon>
        <taxon>Pleosporales</taxon>
        <taxon>Lindgomycetaceae</taxon>
        <taxon>Clohesyomyces</taxon>
    </lineage>
</organism>
<sequence length="1081" mass="121143">MASTDDANIALLPMHSRRTESPEPLSPTTAQLSPPARPPSPRRRRRHARGDYGYSTIEEGRSRTPSPSRSVINPGSFLSVPGSPSTQPTHSPQGDGTESVEPHATPEDPNDALSRPLRKGPKPADIVFYTFDNDVCVGPGRQLDNVDELQTLLEIVVPQRSRNDYLLLIEDISNDVVQCLVETLDLNANFVTEHVKGRVNDDGHEKRKSGLHVDRIQSTLFDHISRRENQESFTWYKLFTHSREGFTREKEALDGSAADTRKMTVPHFEVHISDTFRKDTPAEMDLRVKSVGDLVSTQWRKQKEAAGRRKGGTSSKEHDLVPTSQKSHSEHVSRKVHKLDAKTYRPHQVITEVKKDTWGAAAEERITFSKVERNGSKYYILLFDKPRGIREYSQRVSVKDLEDQSGGILSKLLARDVRSEVTVKSEKAGDVFSTFLSDKTVTKRNRPGKSRARSQSRRHSILTNTGDDEKTTIIHPLPTSTRERFISQAEREGLFGRQRGPVQGQDNVVGLAKLFFSSLVAEDWNLVLSQMSLTLDEIDTKMSDNIMLQENALAWRRLLCSWRVSLVEYATRLEESKQLLRAQMSVRMQPSSSTLVGTISTATDVSRKPTPANVEDAANRSFGDAQSILYRYQILGDGVRKIEQRVDRSFQAIMSSMSIIESERAITQGVAIARLTELAFIFIPLSFAAAFFSMQVKDFEGDKQPRLRHFFAMGIALIFSLYCLRAFIRSTMLAKFVRKYERKIRESSRVPGTEEIPARVVVSFAWQQLGVLARTLLLVVPFFIVALVLIATLSYHKVFKALGSVLLVLGTCTMVTYIFRGRYLASFRTSIILVWILSLLGAALGGKTTPNPAVLGTICTVVTTVCAIALAIIPQNRINDPDLLAVQILVPLWTVELPIAILCHYYQERKWEPWQLSLGIMPFLVLIGIVSSWIYGKRFRWLPQTVGVGAVALGIPLSLVWSYWPLRHPGAPLYGQLLVTCFSLAAFVWTLWLIYERVMEEFGPLAIYLATLVGLPLIMAWSYQSSSGARLPLYGQILVTLAAVAAISWTPSLFLGHDRAKKKAWFTTYATALVGAPMVMV</sequence>
<feature type="region of interest" description="Disordered" evidence="1">
    <location>
        <begin position="1"/>
        <end position="119"/>
    </location>
</feature>
<dbReference type="OrthoDB" id="3231000at2759"/>
<accession>A0A1Y1ZRL4</accession>
<feature type="transmembrane region" description="Helical" evidence="2">
    <location>
        <begin position="801"/>
        <end position="819"/>
    </location>
</feature>
<feature type="transmembrane region" description="Helical" evidence="2">
    <location>
        <begin position="976"/>
        <end position="995"/>
    </location>
</feature>
<evidence type="ECO:0000256" key="2">
    <source>
        <dbReference type="SAM" id="Phobius"/>
    </source>
</evidence>
<dbReference type="AlphaFoldDB" id="A0A1Y1ZRL4"/>
<feature type="transmembrane region" description="Helical" evidence="2">
    <location>
        <begin position="708"/>
        <end position="728"/>
    </location>
</feature>
<feature type="transmembrane region" description="Helical" evidence="2">
    <location>
        <begin position="913"/>
        <end position="934"/>
    </location>
</feature>
<dbReference type="EMBL" id="MCFA01000047">
    <property type="protein sequence ID" value="ORY12844.1"/>
    <property type="molecule type" value="Genomic_DNA"/>
</dbReference>
<feature type="region of interest" description="Disordered" evidence="1">
    <location>
        <begin position="442"/>
        <end position="463"/>
    </location>
</feature>
<dbReference type="Proteomes" id="UP000193144">
    <property type="component" value="Unassembled WGS sequence"/>
</dbReference>
<keyword evidence="2" id="KW-0472">Membrane</keyword>
<feature type="transmembrane region" description="Helical" evidence="2">
    <location>
        <begin position="1033"/>
        <end position="1055"/>
    </location>
</feature>
<evidence type="ECO:0000256" key="1">
    <source>
        <dbReference type="SAM" id="MobiDB-lite"/>
    </source>
</evidence>